<dbReference type="STRING" id="1565605.PG1C_02105"/>
<evidence type="ECO:0000313" key="3">
    <source>
        <dbReference type="Proteomes" id="UP000061603"/>
    </source>
</evidence>
<dbReference type="PANTHER" id="PTHR43590:SF1">
    <property type="entry name" value="ARSENIC RESISTANCE PROTEIN ARSH (AFU_ORTHOLOGUE AFUA_5G15030)"/>
    <property type="match status" value="1"/>
</dbReference>
<reference evidence="2 3" key="1">
    <citation type="journal article" date="2015" name="Genome Announc.">
        <title>Complete Genome Sequence of a Novel Bacterium within the Family Rhodocyclaceae That Degrades Polycyclic Aromatic Hydrocarbons.</title>
        <authorList>
            <person name="Singleton D.R."/>
            <person name="Dickey A.N."/>
            <person name="Scholl E.H."/>
            <person name="Wright F.A."/>
            <person name="Aitken M.D."/>
        </authorList>
    </citation>
    <scope>NUCLEOTIDE SEQUENCE [LARGE SCALE GENOMIC DNA]</scope>
    <source>
        <strain evidence="3">PG1-Ca6</strain>
    </source>
</reference>
<dbReference type="InterPro" id="IPR029039">
    <property type="entry name" value="Flavoprotein-like_sf"/>
</dbReference>
<dbReference type="KEGG" id="rbu:PG1C_02105"/>
<proteinExistence type="predicted"/>
<dbReference type="Gene3D" id="3.40.50.360">
    <property type="match status" value="1"/>
</dbReference>
<dbReference type="PANTHER" id="PTHR43590">
    <property type="entry name" value="ARSENIC RESISTANCE PROTEIN ARSH (AFU_ORTHOLOGUE AFUA_5G15030)"/>
    <property type="match status" value="1"/>
</dbReference>
<keyword evidence="3" id="KW-1185">Reference proteome</keyword>
<dbReference type="RefSeq" id="WP_202635802.1">
    <property type="nucleotide sequence ID" value="NZ_CP010554.1"/>
</dbReference>
<dbReference type="EMBL" id="CP010554">
    <property type="protein sequence ID" value="AJP47588.1"/>
    <property type="molecule type" value="Genomic_DNA"/>
</dbReference>
<organism evidence="2 3">
    <name type="scientific">Rugosibacter aromaticivorans</name>
    <dbReference type="NCBI Taxonomy" id="1565605"/>
    <lineage>
        <taxon>Bacteria</taxon>
        <taxon>Pseudomonadati</taxon>
        <taxon>Pseudomonadota</taxon>
        <taxon>Betaproteobacteria</taxon>
        <taxon>Nitrosomonadales</taxon>
        <taxon>Sterolibacteriaceae</taxon>
        <taxon>Rugosibacter</taxon>
    </lineage>
</organism>
<dbReference type="InterPro" id="IPR014063">
    <property type="entry name" value="Arsenate-R_ArsH"/>
</dbReference>
<name>A0A0C5J7A9_9PROT</name>
<evidence type="ECO:0000259" key="1">
    <source>
        <dbReference type="Pfam" id="PF03358"/>
    </source>
</evidence>
<gene>
    <name evidence="2" type="ORF">PG1C_02105</name>
</gene>
<sequence>MRIRALPAPDFLPALGLAADTPPIRILLLYGSLRPRSYSRLVVEEAARLLQFFGAQTRIFDPADLPFPDQVVDDNHPAIHVIDTTTDLSSIAIAPSTNRKPSP</sequence>
<accession>A0A0C5J7A9</accession>
<dbReference type="HOGENOM" id="CLU_2261586_0_0_4"/>
<dbReference type="AlphaFoldDB" id="A0A0C5J7A9"/>
<dbReference type="InterPro" id="IPR005025">
    <property type="entry name" value="FMN_Rdtase-like_dom"/>
</dbReference>
<dbReference type="Proteomes" id="UP000061603">
    <property type="component" value="Chromosome"/>
</dbReference>
<protein>
    <recommendedName>
        <fullName evidence="1">NADPH-dependent FMN reductase-like domain-containing protein</fullName>
    </recommendedName>
</protein>
<dbReference type="SUPFAM" id="SSF52218">
    <property type="entry name" value="Flavoproteins"/>
    <property type="match status" value="1"/>
</dbReference>
<dbReference type="PATRIC" id="fig|1565605.3.peg.434"/>
<evidence type="ECO:0000313" key="2">
    <source>
        <dbReference type="EMBL" id="AJP47588.1"/>
    </source>
</evidence>
<dbReference type="Pfam" id="PF03358">
    <property type="entry name" value="FMN_red"/>
    <property type="match status" value="1"/>
</dbReference>
<feature type="domain" description="NADPH-dependent FMN reductase-like" evidence="1">
    <location>
        <begin position="25"/>
        <end position="75"/>
    </location>
</feature>
<dbReference type="GO" id="GO:0016655">
    <property type="term" value="F:oxidoreductase activity, acting on NAD(P)H, quinone or similar compound as acceptor"/>
    <property type="evidence" value="ECO:0007669"/>
    <property type="project" value="TreeGrafter"/>
</dbReference>